<proteinExistence type="predicted"/>
<dbReference type="RefSeq" id="WP_349661572.1">
    <property type="nucleotide sequence ID" value="NZ_JBEGDG010000022.1"/>
</dbReference>
<sequence length="254" mass="28561">MSNKIKQEVEKIDIPKELHKRSEMGILKAKNERQRSRKSKNVKGVVVAASLLVSIGILSLVNNDVVQNNTTPDSEQHTVDVTESATDSIRTVDIQANYIGYETADELSQGADIILVASPIDDFTNRVHQSTKYEDGTLQDFYTLTKLNIERIIKQPEGINIGSQMEVIEPVGIITEADKQQTKVTTDGYRELKQGRRYIMFLKNNGMGGYSIINMNNGKFNLDGGDAQDIPTNKDEKVFKERLKKDILLKFNVK</sequence>
<dbReference type="Proteomes" id="UP001478862">
    <property type="component" value="Unassembled WGS sequence"/>
</dbReference>
<evidence type="ECO:0000313" key="3">
    <source>
        <dbReference type="Proteomes" id="UP001478862"/>
    </source>
</evidence>
<feature type="transmembrane region" description="Helical" evidence="1">
    <location>
        <begin position="42"/>
        <end position="61"/>
    </location>
</feature>
<protein>
    <recommendedName>
        <fullName evidence="4">SAF domain-containing protein</fullName>
    </recommendedName>
</protein>
<dbReference type="EMBL" id="JBEGDG010000022">
    <property type="protein sequence ID" value="MEQ6357197.1"/>
    <property type="molecule type" value="Genomic_DNA"/>
</dbReference>
<keyword evidence="1" id="KW-0812">Transmembrane</keyword>
<evidence type="ECO:0000256" key="1">
    <source>
        <dbReference type="SAM" id="Phobius"/>
    </source>
</evidence>
<gene>
    <name evidence="2" type="ORF">ABNX05_21435</name>
</gene>
<comment type="caution">
    <text evidence="2">The sequence shown here is derived from an EMBL/GenBank/DDBJ whole genome shotgun (WGS) entry which is preliminary data.</text>
</comment>
<organism evidence="2 3">
    <name type="scientific">Lysinibacillus zambalensis</name>
    <dbReference type="NCBI Taxonomy" id="3160866"/>
    <lineage>
        <taxon>Bacteria</taxon>
        <taxon>Bacillati</taxon>
        <taxon>Bacillota</taxon>
        <taxon>Bacilli</taxon>
        <taxon>Bacillales</taxon>
        <taxon>Bacillaceae</taxon>
        <taxon>Lysinibacillus</taxon>
    </lineage>
</organism>
<keyword evidence="1" id="KW-1133">Transmembrane helix</keyword>
<reference evidence="2 3" key="1">
    <citation type="submission" date="2024-06" db="EMBL/GenBank/DDBJ databases">
        <title>Lysinibacillus zambalefons sp. nov., a Novel Firmicute Isolated from the Poon Bato Zambales Hyperalkaline Spring.</title>
        <authorList>
            <person name="Aja J.A."/>
            <person name="Lazaro J.E.H."/>
            <person name="Llorin L.D."/>
            <person name="Lim K.R."/>
            <person name="Teodosio J."/>
            <person name="Dalisay D.S."/>
        </authorList>
    </citation>
    <scope>NUCLEOTIDE SEQUENCE [LARGE SCALE GENOMIC DNA]</scope>
    <source>
        <strain evidence="2 3">M3</strain>
    </source>
</reference>
<name>A0ABV1MXF6_9BACI</name>
<keyword evidence="1" id="KW-0472">Membrane</keyword>
<keyword evidence="3" id="KW-1185">Reference proteome</keyword>
<accession>A0ABV1MXF6</accession>
<evidence type="ECO:0008006" key="4">
    <source>
        <dbReference type="Google" id="ProtNLM"/>
    </source>
</evidence>
<evidence type="ECO:0000313" key="2">
    <source>
        <dbReference type="EMBL" id="MEQ6357197.1"/>
    </source>
</evidence>